<feature type="compositionally biased region" description="Basic residues" evidence="1">
    <location>
        <begin position="1"/>
        <end position="10"/>
    </location>
</feature>
<dbReference type="EMBL" id="GGEC01056758">
    <property type="protein sequence ID" value="MBX37242.1"/>
    <property type="molecule type" value="Transcribed_RNA"/>
</dbReference>
<protein>
    <submittedName>
        <fullName evidence="2">Uncharacterized protein</fullName>
    </submittedName>
</protein>
<name>A0A2P2N419_RHIMU</name>
<reference evidence="2" key="1">
    <citation type="submission" date="2018-02" db="EMBL/GenBank/DDBJ databases">
        <title>Rhizophora mucronata_Transcriptome.</title>
        <authorList>
            <person name="Meera S.P."/>
            <person name="Sreeshan A."/>
            <person name="Augustine A."/>
        </authorList>
    </citation>
    <scope>NUCLEOTIDE SEQUENCE</scope>
    <source>
        <tissue evidence="2">Leaf</tissue>
    </source>
</reference>
<feature type="region of interest" description="Disordered" evidence="1">
    <location>
        <begin position="1"/>
        <end position="24"/>
    </location>
</feature>
<evidence type="ECO:0000313" key="2">
    <source>
        <dbReference type="EMBL" id="MBX37242.1"/>
    </source>
</evidence>
<dbReference type="AlphaFoldDB" id="A0A2P2N419"/>
<accession>A0A2P2N419</accession>
<organism evidence="2">
    <name type="scientific">Rhizophora mucronata</name>
    <name type="common">Asiatic mangrove</name>
    <dbReference type="NCBI Taxonomy" id="61149"/>
    <lineage>
        <taxon>Eukaryota</taxon>
        <taxon>Viridiplantae</taxon>
        <taxon>Streptophyta</taxon>
        <taxon>Embryophyta</taxon>
        <taxon>Tracheophyta</taxon>
        <taxon>Spermatophyta</taxon>
        <taxon>Magnoliopsida</taxon>
        <taxon>eudicotyledons</taxon>
        <taxon>Gunneridae</taxon>
        <taxon>Pentapetalae</taxon>
        <taxon>rosids</taxon>
        <taxon>fabids</taxon>
        <taxon>Malpighiales</taxon>
        <taxon>Rhizophoraceae</taxon>
        <taxon>Rhizophora</taxon>
    </lineage>
</organism>
<evidence type="ECO:0000256" key="1">
    <source>
        <dbReference type="SAM" id="MobiDB-lite"/>
    </source>
</evidence>
<proteinExistence type="predicted"/>
<feature type="compositionally biased region" description="Polar residues" evidence="1">
    <location>
        <begin position="11"/>
        <end position="24"/>
    </location>
</feature>
<sequence>MYFHHRRRQPTNRAGSSGHPTKLTNLYYL</sequence>